<dbReference type="Proteomes" id="UP000828390">
    <property type="component" value="Unassembled WGS sequence"/>
</dbReference>
<evidence type="ECO:0000313" key="1">
    <source>
        <dbReference type="EMBL" id="KAH3856998.1"/>
    </source>
</evidence>
<name>A0A9D4LFX0_DREPO</name>
<protein>
    <submittedName>
        <fullName evidence="1">Uncharacterized protein</fullName>
    </submittedName>
</protein>
<dbReference type="GO" id="GO:0003678">
    <property type="term" value="F:DNA helicase activity"/>
    <property type="evidence" value="ECO:0007669"/>
    <property type="project" value="TreeGrafter"/>
</dbReference>
<dbReference type="EMBL" id="JAIWYP010000003">
    <property type="protein sequence ID" value="KAH3856998.1"/>
    <property type="molecule type" value="Genomic_DNA"/>
</dbReference>
<dbReference type="GO" id="GO:0006366">
    <property type="term" value="P:transcription by RNA polymerase II"/>
    <property type="evidence" value="ECO:0007669"/>
    <property type="project" value="TreeGrafter"/>
</dbReference>
<dbReference type="InterPro" id="IPR027417">
    <property type="entry name" value="P-loop_NTPase"/>
</dbReference>
<reference evidence="1" key="1">
    <citation type="journal article" date="2019" name="bioRxiv">
        <title>The Genome of the Zebra Mussel, Dreissena polymorpha: A Resource for Invasive Species Research.</title>
        <authorList>
            <person name="McCartney M.A."/>
            <person name="Auch B."/>
            <person name="Kono T."/>
            <person name="Mallez S."/>
            <person name="Zhang Y."/>
            <person name="Obille A."/>
            <person name="Becker A."/>
            <person name="Abrahante J.E."/>
            <person name="Garbe J."/>
            <person name="Badalamenti J.P."/>
            <person name="Herman A."/>
            <person name="Mangelson H."/>
            <person name="Liachko I."/>
            <person name="Sullivan S."/>
            <person name="Sone E.D."/>
            <person name="Koren S."/>
            <person name="Silverstein K.A.T."/>
            <person name="Beckman K.B."/>
            <person name="Gohl D.M."/>
        </authorList>
    </citation>
    <scope>NUCLEOTIDE SEQUENCE</scope>
    <source>
        <strain evidence="1">Duluth1</strain>
        <tissue evidence="1">Whole animal</tissue>
    </source>
</reference>
<organism evidence="1 2">
    <name type="scientific">Dreissena polymorpha</name>
    <name type="common">Zebra mussel</name>
    <name type="synonym">Mytilus polymorpha</name>
    <dbReference type="NCBI Taxonomy" id="45954"/>
    <lineage>
        <taxon>Eukaryota</taxon>
        <taxon>Metazoa</taxon>
        <taxon>Spiralia</taxon>
        <taxon>Lophotrochozoa</taxon>
        <taxon>Mollusca</taxon>
        <taxon>Bivalvia</taxon>
        <taxon>Autobranchia</taxon>
        <taxon>Heteroconchia</taxon>
        <taxon>Euheterodonta</taxon>
        <taxon>Imparidentia</taxon>
        <taxon>Neoheterodontei</taxon>
        <taxon>Myida</taxon>
        <taxon>Dreissenoidea</taxon>
        <taxon>Dreissenidae</taxon>
        <taxon>Dreissena</taxon>
    </lineage>
</organism>
<dbReference type="Gene3D" id="3.40.50.300">
    <property type="entry name" value="P-loop containing nucleotide triphosphate hydrolases"/>
    <property type="match status" value="1"/>
</dbReference>
<comment type="caution">
    <text evidence="1">The sequence shown here is derived from an EMBL/GenBank/DDBJ whole genome shotgun (WGS) entry which is preliminary data.</text>
</comment>
<dbReference type="GO" id="GO:0003684">
    <property type="term" value="F:damaged DNA binding"/>
    <property type="evidence" value="ECO:0007669"/>
    <property type="project" value="TreeGrafter"/>
</dbReference>
<gene>
    <name evidence="1" type="ORF">DPMN_099595</name>
</gene>
<sequence>MASARVFQIVAKGNDQVAMSSKFESREDPAVIRNYGNLLVEMCSVVPDGVVCFFTSYIYMVGVEGR</sequence>
<dbReference type="GO" id="GO:0045951">
    <property type="term" value="P:positive regulation of mitotic recombination"/>
    <property type="evidence" value="ECO:0007669"/>
    <property type="project" value="TreeGrafter"/>
</dbReference>
<dbReference type="AlphaFoldDB" id="A0A9D4LFX0"/>
<keyword evidence="2" id="KW-1185">Reference proteome</keyword>
<dbReference type="PANTHER" id="PTHR11472">
    <property type="entry name" value="DNA REPAIR DEAD HELICASE RAD3/XP-D SUBFAMILY MEMBER"/>
    <property type="match status" value="1"/>
</dbReference>
<proteinExistence type="predicted"/>
<accession>A0A9D4LFX0</accession>
<dbReference type="GO" id="GO:0005634">
    <property type="term" value="C:nucleus"/>
    <property type="evidence" value="ECO:0007669"/>
    <property type="project" value="TreeGrafter"/>
</dbReference>
<evidence type="ECO:0000313" key="2">
    <source>
        <dbReference type="Proteomes" id="UP000828390"/>
    </source>
</evidence>
<reference evidence="1" key="2">
    <citation type="submission" date="2020-11" db="EMBL/GenBank/DDBJ databases">
        <authorList>
            <person name="McCartney M.A."/>
            <person name="Auch B."/>
            <person name="Kono T."/>
            <person name="Mallez S."/>
            <person name="Becker A."/>
            <person name="Gohl D.M."/>
            <person name="Silverstein K.A.T."/>
            <person name="Koren S."/>
            <person name="Bechman K.B."/>
            <person name="Herman A."/>
            <person name="Abrahante J.E."/>
            <person name="Garbe J."/>
        </authorList>
    </citation>
    <scope>NUCLEOTIDE SEQUENCE</scope>
    <source>
        <strain evidence="1">Duluth1</strain>
        <tissue evidence="1">Whole animal</tissue>
    </source>
</reference>
<dbReference type="PANTHER" id="PTHR11472:SF1">
    <property type="entry name" value="GENERAL TRANSCRIPTION AND DNA REPAIR FACTOR IIH HELICASE SUBUNIT XPD"/>
    <property type="match status" value="1"/>
</dbReference>
<dbReference type="InterPro" id="IPR045028">
    <property type="entry name" value="DinG/Rad3-like"/>
</dbReference>